<name>A0ABS5CAR5_9BACL</name>
<sequence>MNGQGRQTIQDELWFLQDEALREANLVAELPAEAWDALQQAAVKVRQDERLSALAVRGHQLLFSGDAGEAPSGETFSGILAEMGEGAELYQPLILLSGLNRLQGLYAERGIPQDILKHTLSDMALWMRDYYGRHSRWGLGNEWLVNHMSFRLFRVGRLQYERGRFGGGRQVLRHLGTREVVVLAESGIRFRGDGLIDGTNDRFDEEGAWEAVLEIGEGSISGHRITDGGFAVRQPETFRADEWEIVLRAGDPVLDVHIAADGKMDHAQCLDSMHDAVVFFKRYFPEETRLAFVCTSWLLDPQFEQLLSDSANIVRFQREFRLYPVGGDGKEGLRRIFGTLYDDWTKAPADTSLRRAVLGHLANGGALRDMGGFILMDDQATD</sequence>
<dbReference type="Pfam" id="PF18164">
    <property type="entry name" value="GNAT_C"/>
    <property type="match status" value="1"/>
</dbReference>
<evidence type="ECO:0000313" key="3">
    <source>
        <dbReference type="EMBL" id="MBP3962910.1"/>
    </source>
</evidence>
<evidence type="ECO:0000259" key="2">
    <source>
        <dbReference type="Pfam" id="PF18164"/>
    </source>
</evidence>
<protein>
    <submittedName>
        <fullName evidence="3">DUF5596 domain-containing protein</fullName>
    </submittedName>
</protein>
<feature type="domain" description="N-acyltransferase N-terminal" evidence="1">
    <location>
        <begin position="21"/>
        <end position="149"/>
    </location>
</feature>
<keyword evidence="4" id="KW-1185">Reference proteome</keyword>
<comment type="caution">
    <text evidence="3">The sequence shown here is derived from an EMBL/GenBank/DDBJ whole genome shotgun (WGS) entry which is preliminary data.</text>
</comment>
<accession>A0ABS5CAR5</accession>
<evidence type="ECO:0000313" key="4">
    <source>
        <dbReference type="Proteomes" id="UP000673394"/>
    </source>
</evidence>
<reference evidence="3 4" key="1">
    <citation type="submission" date="2021-04" db="EMBL/GenBank/DDBJ databases">
        <title>Paenibacillus sp. DLE-14 whole genome sequence.</title>
        <authorList>
            <person name="Ham Y.J."/>
        </authorList>
    </citation>
    <scope>NUCLEOTIDE SEQUENCE [LARGE SCALE GENOMIC DNA]</scope>
    <source>
        <strain evidence="3 4">DLE-14</strain>
    </source>
</reference>
<evidence type="ECO:0000259" key="1">
    <source>
        <dbReference type="Pfam" id="PF18082"/>
    </source>
</evidence>
<feature type="domain" description="GNAT-like C-terminal" evidence="2">
    <location>
        <begin position="152"/>
        <end position="374"/>
    </location>
</feature>
<proteinExistence type="predicted"/>
<dbReference type="EMBL" id="JAGKSP010000002">
    <property type="protein sequence ID" value="MBP3962910.1"/>
    <property type="molecule type" value="Genomic_DNA"/>
</dbReference>
<gene>
    <name evidence="3" type="ORF">I8J30_09380</name>
</gene>
<dbReference type="InterPro" id="IPR041644">
    <property type="entry name" value="GNAT_C"/>
</dbReference>
<dbReference type="RefSeq" id="WP_210657445.1">
    <property type="nucleotide sequence ID" value="NZ_JAGKSP010000002.1"/>
</dbReference>
<dbReference type="Gene3D" id="3.40.630.120">
    <property type="match status" value="1"/>
</dbReference>
<dbReference type="InterPro" id="IPR041273">
    <property type="entry name" value="NAT_N"/>
</dbReference>
<dbReference type="Pfam" id="PF18082">
    <property type="entry name" value="NAT_N"/>
    <property type="match status" value="1"/>
</dbReference>
<organism evidence="3 4">
    <name type="scientific">Paenibacillus lignilyticus</name>
    <dbReference type="NCBI Taxonomy" id="1172615"/>
    <lineage>
        <taxon>Bacteria</taxon>
        <taxon>Bacillati</taxon>
        <taxon>Bacillota</taxon>
        <taxon>Bacilli</taxon>
        <taxon>Bacillales</taxon>
        <taxon>Paenibacillaceae</taxon>
        <taxon>Paenibacillus</taxon>
    </lineage>
</organism>
<dbReference type="Proteomes" id="UP000673394">
    <property type="component" value="Unassembled WGS sequence"/>
</dbReference>